<dbReference type="AlphaFoldDB" id="A0A212LAD4"/>
<sequence>MPRVVGMAHEGEGCRVSCKTERTVFTSRPVCCFVIAPAAAFNDARREGARRFSRCRRICDYVLSLATKKLRKRTGMRSDTAFFAQWQSPCKGRRFATIA</sequence>
<gene>
    <name evidence="1" type="ORF">KL86DES1_21959</name>
</gene>
<evidence type="ECO:0000313" key="1">
    <source>
        <dbReference type="EMBL" id="SCM74468.1"/>
    </source>
</evidence>
<reference evidence="1" key="1">
    <citation type="submission" date="2016-08" db="EMBL/GenBank/DDBJ databases">
        <authorList>
            <person name="Seilhamer J.J."/>
        </authorList>
    </citation>
    <scope>NUCLEOTIDE SEQUENCE</scope>
    <source>
        <strain evidence="1">86-1</strain>
    </source>
</reference>
<accession>A0A212LAD4</accession>
<protein>
    <submittedName>
        <fullName evidence="1">Uncharacterized protein</fullName>
    </submittedName>
</protein>
<name>A0A212LAD4_9BACT</name>
<organism evidence="1">
    <name type="scientific">uncultured Desulfovibrio sp</name>
    <dbReference type="NCBI Taxonomy" id="167968"/>
    <lineage>
        <taxon>Bacteria</taxon>
        <taxon>Pseudomonadati</taxon>
        <taxon>Thermodesulfobacteriota</taxon>
        <taxon>Desulfovibrionia</taxon>
        <taxon>Desulfovibrionales</taxon>
        <taxon>Desulfovibrionaceae</taxon>
        <taxon>Desulfovibrio</taxon>
        <taxon>environmental samples</taxon>
    </lineage>
</organism>
<proteinExistence type="predicted"/>
<dbReference type="EMBL" id="FMJC01000002">
    <property type="protein sequence ID" value="SCM74468.1"/>
    <property type="molecule type" value="Genomic_DNA"/>
</dbReference>